<comment type="caution">
    <text evidence="2">The sequence shown here is derived from an EMBL/GenBank/DDBJ whole genome shotgun (WGS) entry which is preliminary data.</text>
</comment>
<dbReference type="GO" id="GO:0016787">
    <property type="term" value="F:hydrolase activity"/>
    <property type="evidence" value="ECO:0007669"/>
    <property type="project" value="InterPro"/>
</dbReference>
<dbReference type="GO" id="GO:0009166">
    <property type="term" value="P:nucleotide catabolic process"/>
    <property type="evidence" value="ECO:0007669"/>
    <property type="project" value="InterPro"/>
</dbReference>
<dbReference type="RefSeq" id="WP_125239954.1">
    <property type="nucleotide sequence ID" value="NZ_JBGXRK010000061.1"/>
</dbReference>
<keyword evidence="3" id="KW-1185">Reference proteome</keyword>
<gene>
    <name evidence="2" type="ORF">EII33_12295</name>
</gene>
<evidence type="ECO:0000313" key="2">
    <source>
        <dbReference type="EMBL" id="RRD88372.1"/>
    </source>
</evidence>
<dbReference type="InterPro" id="IPR006179">
    <property type="entry name" value="5_nucleotidase/apyrase"/>
</dbReference>
<dbReference type="SUPFAM" id="SSF55816">
    <property type="entry name" value="5'-nucleotidase (syn. UDP-sugar hydrolase), C-terminal domain"/>
    <property type="match status" value="1"/>
</dbReference>
<evidence type="ECO:0000313" key="3">
    <source>
        <dbReference type="Proteomes" id="UP000279562"/>
    </source>
</evidence>
<accession>A0A3P1ZZ13</accession>
<dbReference type="PRINTS" id="PR01607">
    <property type="entry name" value="APYRASEFAMLY"/>
</dbReference>
<protein>
    <submittedName>
        <fullName evidence="2">5'-nucleotidase</fullName>
    </submittedName>
</protein>
<name>A0A3P1ZZ13_9BACE</name>
<evidence type="ECO:0000259" key="1">
    <source>
        <dbReference type="Pfam" id="PF02872"/>
    </source>
</evidence>
<organism evidence="2 3">
    <name type="scientific">Prevotella heparinolytica</name>
    <dbReference type="NCBI Taxonomy" id="28113"/>
    <lineage>
        <taxon>Bacteria</taxon>
        <taxon>Pseudomonadati</taxon>
        <taxon>Bacteroidota</taxon>
        <taxon>Bacteroidia</taxon>
        <taxon>Bacteroidales</taxon>
        <taxon>Bacteroidaceae</taxon>
        <taxon>Bacteroides</taxon>
    </lineage>
</organism>
<dbReference type="Proteomes" id="UP000279562">
    <property type="component" value="Unassembled WGS sequence"/>
</dbReference>
<proteinExistence type="predicted"/>
<dbReference type="InterPro" id="IPR008334">
    <property type="entry name" value="5'-Nucleotdase_C"/>
</dbReference>
<dbReference type="AlphaFoldDB" id="A0A3P1ZZ13"/>
<dbReference type="InterPro" id="IPR036907">
    <property type="entry name" value="5'-Nucleotdase_C_sf"/>
</dbReference>
<dbReference type="Gene3D" id="3.90.780.10">
    <property type="entry name" value="5'-Nucleotidase, C-terminal domain"/>
    <property type="match status" value="1"/>
</dbReference>
<reference evidence="2 3" key="1">
    <citation type="submission" date="2018-11" db="EMBL/GenBank/DDBJ databases">
        <title>Genomes From Bacteria Associated with the Canine Oral Cavity: a Test Case for Automated Genome-Based Taxonomic Assignment.</title>
        <authorList>
            <person name="Coil D.A."/>
            <person name="Jospin G."/>
            <person name="Darling A.E."/>
            <person name="Wallis C."/>
            <person name="Davis I.J."/>
            <person name="Harris S."/>
            <person name="Eisen J.A."/>
            <person name="Holcombe L.J."/>
            <person name="O'Flynn C."/>
        </authorList>
    </citation>
    <scope>NUCLEOTIDE SEQUENCE [LARGE SCALE GENOMIC DNA]</scope>
    <source>
        <strain evidence="2 3">OH1047_COT-310</strain>
    </source>
</reference>
<dbReference type="PANTHER" id="PTHR11575">
    <property type="entry name" value="5'-NUCLEOTIDASE-RELATED"/>
    <property type="match status" value="1"/>
</dbReference>
<dbReference type="PROSITE" id="PS51257">
    <property type="entry name" value="PROKAR_LIPOPROTEIN"/>
    <property type="match status" value="1"/>
</dbReference>
<dbReference type="EMBL" id="RQYF01000085">
    <property type="protein sequence ID" value="RRD88372.1"/>
    <property type="molecule type" value="Genomic_DNA"/>
</dbReference>
<dbReference type="PANTHER" id="PTHR11575:SF24">
    <property type="entry name" value="5'-NUCLEOTIDASE"/>
    <property type="match status" value="1"/>
</dbReference>
<sequence length="256" mass="27843">MKKQIFRFLSGGIMTVALLLASCHSSYKVARMEGGRIPVDSTWDVEPDAEAMALLAPYKQQIDSVMGRVIGSAEVSMDRFRPESPLSNLIADVLREVAMEVQGAPADMGLINMGGIRNSLSEGPITIENIFEVLPFENSLCVLTMKGTAMKLLFDNIAVRGGEGVSGIELEITKEGKVLRALVGGKPVEDDRTYTVATVDYLADGNDGLTAFMQADKRVCPKGVTVRNIFTKYVERHAAAGKKITSRMEGRVIIKE</sequence>
<dbReference type="Pfam" id="PF02872">
    <property type="entry name" value="5_nucleotid_C"/>
    <property type="match status" value="1"/>
</dbReference>
<feature type="domain" description="5'-Nucleotidase C-terminal" evidence="1">
    <location>
        <begin position="69"/>
        <end position="212"/>
    </location>
</feature>